<accession>A0A0F9JEJ0</accession>
<sequence>MVLEDCRKEIGRLYKENRDLRRQLKDVREVIEKLRAIVDQGIESMQEAAAVLEAGNITICIGGLEQVSEEMRAAAEAPGKPTIRETLDAIHKAGGKAWDKIEDPEAYLRELRGEEPDKTEQKGKRDAGSNT</sequence>
<dbReference type="AlphaFoldDB" id="A0A0F9JEJ0"/>
<protein>
    <submittedName>
        <fullName evidence="3">Uncharacterized protein</fullName>
    </submittedName>
</protein>
<proteinExistence type="predicted"/>
<feature type="region of interest" description="Disordered" evidence="2">
    <location>
        <begin position="110"/>
        <end position="131"/>
    </location>
</feature>
<organism evidence="3">
    <name type="scientific">marine sediment metagenome</name>
    <dbReference type="NCBI Taxonomy" id="412755"/>
    <lineage>
        <taxon>unclassified sequences</taxon>
        <taxon>metagenomes</taxon>
        <taxon>ecological metagenomes</taxon>
    </lineage>
</organism>
<reference evidence="3" key="1">
    <citation type="journal article" date="2015" name="Nature">
        <title>Complex archaea that bridge the gap between prokaryotes and eukaryotes.</title>
        <authorList>
            <person name="Spang A."/>
            <person name="Saw J.H."/>
            <person name="Jorgensen S.L."/>
            <person name="Zaremba-Niedzwiedzka K."/>
            <person name="Martijn J."/>
            <person name="Lind A.E."/>
            <person name="van Eijk R."/>
            <person name="Schleper C."/>
            <person name="Guy L."/>
            <person name="Ettema T.J."/>
        </authorList>
    </citation>
    <scope>NUCLEOTIDE SEQUENCE</scope>
</reference>
<dbReference type="EMBL" id="LAZR01018174">
    <property type="protein sequence ID" value="KKL97407.1"/>
    <property type="molecule type" value="Genomic_DNA"/>
</dbReference>
<feature type="coiled-coil region" evidence="1">
    <location>
        <begin position="3"/>
        <end position="37"/>
    </location>
</feature>
<evidence type="ECO:0000256" key="1">
    <source>
        <dbReference type="SAM" id="Coils"/>
    </source>
</evidence>
<name>A0A0F9JEJ0_9ZZZZ</name>
<evidence type="ECO:0000313" key="3">
    <source>
        <dbReference type="EMBL" id="KKL97407.1"/>
    </source>
</evidence>
<evidence type="ECO:0000256" key="2">
    <source>
        <dbReference type="SAM" id="MobiDB-lite"/>
    </source>
</evidence>
<comment type="caution">
    <text evidence="3">The sequence shown here is derived from an EMBL/GenBank/DDBJ whole genome shotgun (WGS) entry which is preliminary data.</text>
</comment>
<keyword evidence="1" id="KW-0175">Coiled coil</keyword>
<gene>
    <name evidence="3" type="ORF">LCGC14_1834820</name>
</gene>